<dbReference type="GO" id="GO:0000150">
    <property type="term" value="F:DNA strand exchange activity"/>
    <property type="evidence" value="ECO:0007669"/>
    <property type="project" value="InterPro"/>
</dbReference>
<accession>A0A6N7IP05</accession>
<dbReference type="InterPro" id="IPR038109">
    <property type="entry name" value="DNA_bind_recomb_sf"/>
</dbReference>
<dbReference type="PROSITE" id="PS51736">
    <property type="entry name" value="RECOMBINASES_3"/>
    <property type="match status" value="1"/>
</dbReference>
<proteinExistence type="predicted"/>
<protein>
    <submittedName>
        <fullName evidence="8">Sporulation protein YtfJ</fullName>
    </submittedName>
</protein>
<dbReference type="Pfam" id="PF00239">
    <property type="entry name" value="Resolvase"/>
    <property type="match status" value="1"/>
</dbReference>
<dbReference type="Proteomes" id="UP000441717">
    <property type="component" value="Unassembled WGS sequence"/>
</dbReference>
<reference evidence="8 9" key="1">
    <citation type="submission" date="2019-10" db="EMBL/GenBank/DDBJ databases">
        <title>Comparative genomics of sulfur disproportionating microorganisms.</title>
        <authorList>
            <person name="Ward L.M."/>
            <person name="Bertran E."/>
            <person name="Johnston D."/>
        </authorList>
    </citation>
    <scope>NUCLEOTIDE SEQUENCE [LARGE SCALE GENOMIC DNA]</scope>
    <source>
        <strain evidence="8 9">DSM 14055</strain>
    </source>
</reference>
<feature type="domain" description="Resolvase/invertase-type recombinase catalytic" evidence="6">
    <location>
        <begin position="2"/>
        <end position="148"/>
    </location>
</feature>
<dbReference type="Pfam" id="PF09579">
    <property type="entry name" value="Spore_YtfJ"/>
    <property type="match status" value="1"/>
</dbReference>
<evidence type="ECO:0000256" key="2">
    <source>
        <dbReference type="ARBA" id="ARBA00023125"/>
    </source>
</evidence>
<evidence type="ECO:0000256" key="3">
    <source>
        <dbReference type="ARBA" id="ARBA00023172"/>
    </source>
</evidence>
<evidence type="ECO:0000256" key="4">
    <source>
        <dbReference type="PIRSR" id="PIRSR606118-50"/>
    </source>
</evidence>
<name>A0A6N7IP05_9FIRM</name>
<dbReference type="Gene3D" id="3.40.50.1390">
    <property type="entry name" value="Resolvase, N-terminal catalytic domain"/>
    <property type="match status" value="1"/>
</dbReference>
<keyword evidence="2" id="KW-0238">DNA-binding</keyword>
<dbReference type="PROSITE" id="PS51737">
    <property type="entry name" value="RECOMBINASE_DNA_BIND"/>
    <property type="match status" value="1"/>
</dbReference>
<evidence type="ECO:0000259" key="7">
    <source>
        <dbReference type="PROSITE" id="PS51737"/>
    </source>
</evidence>
<organism evidence="8 9">
    <name type="scientific">Desulfofundulus thermobenzoicus</name>
    <dbReference type="NCBI Taxonomy" id="29376"/>
    <lineage>
        <taxon>Bacteria</taxon>
        <taxon>Bacillati</taxon>
        <taxon>Bacillota</taxon>
        <taxon>Clostridia</taxon>
        <taxon>Eubacteriales</taxon>
        <taxon>Peptococcaceae</taxon>
        <taxon>Desulfofundulus</taxon>
    </lineage>
</organism>
<sequence length="633" mass="70616">MLAIVYVRVSTEEQAKHGYSLDAQREACRVKAYSLGAKEIKDFADEGVSGEILARPGLESALQAIKESRAELFVCLDPDRLSRKLAHQLIITEEIEKAGCRLEFVNFDWKDTPEGRLFYSLRGAIAEYEKEKIVARSKMGRLAKAKKGEKPHHLPTYGYREEPGKLVINDQEASVVRQMFAWAAAGDGPHVIARRLTEMGIPGPRGGKWYRGVIARILKNPAYMGLMYVNRYDCTGLLNNKYLPPGQKLRKRERPHEEWIPLAVPAIVDAITWERAQAARARRRKMINEQYLLSGLVRCGVCGQPVWGTSYRGKNGKTYKYYLCASKKNNFDRQQAMSCNMSHIQAAPLDDVVWGVVAGWLCNPEKLLNEMRSPERKAEIECQIKEIVKEITTVSAERKRAFAAYTKGLVDEQMYMEVAREIKRRQESLAARLARLQEELSTVDPTGEDLESLKELAMKYAGRIDELTFEEKSRIVHLLVERVTVTDTRVEIQGRVPREAFRYSGSPTVVGDPVETPDGTVIIPISRVACGFGAGGGELEPEGRQMGEGEQMPFFGGGSGAGVSVQPVGFLVVGQGQIRLLPVDSNVIIDRIIDLAPQVLSQIQSMFKRDDHQRAAIMGSPPPPPPAATIPPV</sequence>
<evidence type="ECO:0000313" key="8">
    <source>
        <dbReference type="EMBL" id="MQL51631.1"/>
    </source>
</evidence>
<evidence type="ECO:0000256" key="1">
    <source>
        <dbReference type="ARBA" id="ARBA00022908"/>
    </source>
</evidence>
<dbReference type="Pfam" id="PF13408">
    <property type="entry name" value="Zn_ribbon_recom"/>
    <property type="match status" value="1"/>
</dbReference>
<feature type="active site" description="O-(5'-phospho-DNA)-serine intermediate" evidence="4 5">
    <location>
        <position position="10"/>
    </location>
</feature>
<dbReference type="PROSITE" id="PS00397">
    <property type="entry name" value="RECOMBINASES_1"/>
    <property type="match status" value="1"/>
</dbReference>
<evidence type="ECO:0000256" key="5">
    <source>
        <dbReference type="PROSITE-ProRule" id="PRU10137"/>
    </source>
</evidence>
<dbReference type="GO" id="GO:0003677">
    <property type="term" value="F:DNA binding"/>
    <property type="evidence" value="ECO:0007669"/>
    <property type="project" value="UniProtKB-KW"/>
</dbReference>
<dbReference type="InterPro" id="IPR011109">
    <property type="entry name" value="DNA_bind_recombinase_dom"/>
</dbReference>
<dbReference type="InterPro" id="IPR006119">
    <property type="entry name" value="Resolv_N"/>
</dbReference>
<keyword evidence="9" id="KW-1185">Reference proteome</keyword>
<dbReference type="InterPro" id="IPR036162">
    <property type="entry name" value="Resolvase-like_N_sf"/>
</dbReference>
<dbReference type="AlphaFoldDB" id="A0A6N7IP05"/>
<dbReference type="InterPro" id="IPR006118">
    <property type="entry name" value="Recombinase_CS"/>
</dbReference>
<dbReference type="GO" id="GO:0015074">
    <property type="term" value="P:DNA integration"/>
    <property type="evidence" value="ECO:0007669"/>
    <property type="project" value="UniProtKB-KW"/>
</dbReference>
<comment type="caution">
    <text evidence="8">The sequence shown here is derived from an EMBL/GenBank/DDBJ whole genome shotgun (WGS) entry which is preliminary data.</text>
</comment>
<dbReference type="InterPro" id="IPR050639">
    <property type="entry name" value="SSR_resolvase"/>
</dbReference>
<keyword evidence="3" id="KW-0233">DNA recombination</keyword>
<dbReference type="OrthoDB" id="1094757at2"/>
<dbReference type="SMART" id="SM00857">
    <property type="entry name" value="Resolvase"/>
    <property type="match status" value="1"/>
</dbReference>
<evidence type="ECO:0000259" key="6">
    <source>
        <dbReference type="PROSITE" id="PS51736"/>
    </source>
</evidence>
<dbReference type="PANTHER" id="PTHR30461:SF23">
    <property type="entry name" value="DNA RECOMBINASE-RELATED"/>
    <property type="match status" value="1"/>
</dbReference>
<dbReference type="InterPro" id="IPR014229">
    <property type="entry name" value="Spore_YtfJ"/>
</dbReference>
<keyword evidence="1" id="KW-0229">DNA integration</keyword>
<dbReference type="EMBL" id="WHYR01000009">
    <property type="protein sequence ID" value="MQL51631.1"/>
    <property type="molecule type" value="Genomic_DNA"/>
</dbReference>
<dbReference type="SUPFAM" id="SSF53041">
    <property type="entry name" value="Resolvase-like"/>
    <property type="match status" value="1"/>
</dbReference>
<feature type="domain" description="Recombinase" evidence="7">
    <location>
        <begin position="156"/>
        <end position="286"/>
    </location>
</feature>
<dbReference type="NCBIfam" id="TIGR02874">
    <property type="entry name" value="spore_ytfJ"/>
    <property type="match status" value="1"/>
</dbReference>
<dbReference type="Gene3D" id="3.90.1750.20">
    <property type="entry name" value="Putative Large Serine Recombinase, Chain B, Domain 2"/>
    <property type="match status" value="1"/>
</dbReference>
<evidence type="ECO:0000313" key="9">
    <source>
        <dbReference type="Proteomes" id="UP000441717"/>
    </source>
</evidence>
<gene>
    <name evidence="8" type="primary">ytfJ</name>
    <name evidence="8" type="ORF">GFC01_05020</name>
</gene>
<dbReference type="InterPro" id="IPR025827">
    <property type="entry name" value="Zn_ribbon_recom_dom"/>
</dbReference>
<dbReference type="PANTHER" id="PTHR30461">
    <property type="entry name" value="DNA-INVERTASE FROM LAMBDOID PROPHAGE"/>
    <property type="match status" value="1"/>
</dbReference>
<dbReference type="CDD" id="cd00338">
    <property type="entry name" value="Ser_Recombinase"/>
    <property type="match status" value="1"/>
</dbReference>
<dbReference type="Pfam" id="PF07508">
    <property type="entry name" value="Recombinase"/>
    <property type="match status" value="1"/>
</dbReference>